<feature type="domain" description="DUF2249" evidence="1">
    <location>
        <begin position="5"/>
        <end position="71"/>
    </location>
</feature>
<dbReference type="Proteomes" id="UP000179076">
    <property type="component" value="Unassembled WGS sequence"/>
</dbReference>
<protein>
    <recommendedName>
        <fullName evidence="1">DUF2249 domain-containing protein</fullName>
    </recommendedName>
</protein>
<evidence type="ECO:0000313" key="3">
    <source>
        <dbReference type="Proteomes" id="UP000179076"/>
    </source>
</evidence>
<accession>A0A1F6VHH1</accession>
<dbReference type="AlphaFoldDB" id="A0A1F6VHH1"/>
<reference evidence="2 3" key="1">
    <citation type="journal article" date="2016" name="Nat. Commun.">
        <title>Thousands of microbial genomes shed light on interconnected biogeochemical processes in an aquifer system.</title>
        <authorList>
            <person name="Anantharaman K."/>
            <person name="Brown C.T."/>
            <person name="Hug L.A."/>
            <person name="Sharon I."/>
            <person name="Castelle C.J."/>
            <person name="Probst A.J."/>
            <person name="Thomas B.C."/>
            <person name="Singh A."/>
            <person name="Wilkins M.J."/>
            <person name="Karaoz U."/>
            <person name="Brodie E.L."/>
            <person name="Williams K.H."/>
            <person name="Hubbard S.S."/>
            <person name="Banfield J.F."/>
        </authorList>
    </citation>
    <scope>NUCLEOTIDE SEQUENCE [LARGE SCALE GENOMIC DNA]</scope>
</reference>
<name>A0A1F6VHH1_9PROT</name>
<dbReference type="EMBL" id="MFSP01000030">
    <property type="protein sequence ID" value="OGI69019.1"/>
    <property type="molecule type" value="Genomic_DNA"/>
</dbReference>
<comment type="caution">
    <text evidence="2">The sequence shown here is derived from an EMBL/GenBank/DDBJ whole genome shotgun (WGS) entry which is preliminary data.</text>
</comment>
<proteinExistence type="predicted"/>
<organism evidence="2 3">
    <name type="scientific">Candidatus Muproteobacteria bacterium RBG_16_60_9</name>
    <dbReference type="NCBI Taxonomy" id="1817755"/>
    <lineage>
        <taxon>Bacteria</taxon>
        <taxon>Pseudomonadati</taxon>
        <taxon>Pseudomonadota</taxon>
        <taxon>Candidatus Muproteobacteria</taxon>
    </lineage>
</organism>
<sequence>MPERVLDVSDLPPPEPLEQVTAALGNLAPGDYLRILHRREPLLLYPWLEEHGFVWSTQPGETTSFEIFIWRRSEEQPTIVATPVLKRT</sequence>
<dbReference type="InterPro" id="IPR036868">
    <property type="entry name" value="TusA-like_sf"/>
</dbReference>
<gene>
    <name evidence="2" type="ORF">A2W18_13790</name>
</gene>
<dbReference type="Pfam" id="PF10006">
    <property type="entry name" value="DUF2249"/>
    <property type="match status" value="1"/>
</dbReference>
<dbReference type="SUPFAM" id="SSF64307">
    <property type="entry name" value="SirA-like"/>
    <property type="match status" value="1"/>
</dbReference>
<evidence type="ECO:0000259" key="1">
    <source>
        <dbReference type="Pfam" id="PF10006"/>
    </source>
</evidence>
<evidence type="ECO:0000313" key="2">
    <source>
        <dbReference type="EMBL" id="OGI69019.1"/>
    </source>
</evidence>
<dbReference type="InterPro" id="IPR018720">
    <property type="entry name" value="DUF2249"/>
</dbReference>